<reference evidence="4 5" key="1">
    <citation type="submission" date="2016-11" db="EMBL/GenBank/DDBJ databases">
        <authorList>
            <person name="Jaros S."/>
            <person name="Januszkiewicz K."/>
            <person name="Wedrychowicz H."/>
        </authorList>
    </citation>
    <scope>NUCLEOTIDE SEQUENCE [LARGE SCALE GENOMIC DNA]</scope>
    <source>
        <strain evidence="4 5">DSM 45408</strain>
    </source>
</reference>
<proteinExistence type="predicted"/>
<dbReference type="OrthoDB" id="3618661at2"/>
<keyword evidence="5" id="KW-1185">Reference proteome</keyword>
<dbReference type="PANTHER" id="PTHR43584">
    <property type="entry name" value="NUCLEOTIDYL TRANSFERASE"/>
    <property type="match status" value="1"/>
</dbReference>
<dbReference type="GO" id="GO:0016779">
    <property type="term" value="F:nucleotidyltransferase activity"/>
    <property type="evidence" value="ECO:0007669"/>
    <property type="project" value="UniProtKB-KW"/>
</dbReference>
<dbReference type="InterPro" id="IPR029044">
    <property type="entry name" value="Nucleotide-diphossugar_trans"/>
</dbReference>
<dbReference type="InterPro" id="IPR025877">
    <property type="entry name" value="MobA-like_NTP_Trfase"/>
</dbReference>
<dbReference type="RefSeq" id="WP_073418946.1">
    <property type="nucleotide sequence ID" value="NZ_FQVX01000001.1"/>
</dbReference>
<dbReference type="SUPFAM" id="SSF53448">
    <property type="entry name" value="Nucleotide-diphospho-sugar transferases"/>
    <property type="match status" value="1"/>
</dbReference>
<dbReference type="AlphaFoldDB" id="A0A1M5EZH9"/>
<dbReference type="STRING" id="1070870.SAMN05444351_1006"/>
<feature type="domain" description="MobA-like NTP transferase" evidence="3">
    <location>
        <begin position="34"/>
        <end position="158"/>
    </location>
</feature>
<sequence length="275" mass="29443">MRFADLAHTTAQVTGLAPLGSRPAAAPEPRPLQVVVLAAGMGTRLGRPLPKPLTPLVDGRSILRRQLDTVEDVFGGAAQVTAVVGFQAELVMQAAPDLRFAYNPHYARTNTSKSLLRGLRAAGPGGVLWLNGDVVFDAAVLESVLPELQADQSFVCVDTSVVGDEEVKYTLDAEGWIDGLSKTVRGGLGEAVGINFVSSADKDVLVEHLEACGDQDYFERGMETAIAEAGLRFRPLDISRWAAVEVDFEADLDRANALFSTSRPRLHPVPDGTRP</sequence>
<dbReference type="InterPro" id="IPR050065">
    <property type="entry name" value="GlmU-like"/>
</dbReference>
<dbReference type="GO" id="GO:0016301">
    <property type="term" value="F:kinase activity"/>
    <property type="evidence" value="ECO:0007669"/>
    <property type="project" value="UniProtKB-KW"/>
</dbReference>
<evidence type="ECO:0000259" key="3">
    <source>
        <dbReference type="Pfam" id="PF12804"/>
    </source>
</evidence>
<evidence type="ECO:0000313" key="5">
    <source>
        <dbReference type="Proteomes" id="UP000184471"/>
    </source>
</evidence>
<evidence type="ECO:0000256" key="2">
    <source>
        <dbReference type="ARBA" id="ARBA00022695"/>
    </source>
</evidence>
<evidence type="ECO:0000256" key="1">
    <source>
        <dbReference type="ARBA" id="ARBA00022679"/>
    </source>
</evidence>
<dbReference type="Proteomes" id="UP000184471">
    <property type="component" value="Unassembled WGS sequence"/>
</dbReference>
<dbReference type="Gene3D" id="3.90.550.10">
    <property type="entry name" value="Spore Coat Polysaccharide Biosynthesis Protein SpsA, Chain A"/>
    <property type="match status" value="1"/>
</dbReference>
<keyword evidence="4" id="KW-0418">Kinase</keyword>
<evidence type="ECO:0000313" key="4">
    <source>
        <dbReference type="EMBL" id="SHF84578.1"/>
    </source>
</evidence>
<dbReference type="PANTHER" id="PTHR43584:SF8">
    <property type="entry name" value="N-ACETYLMURAMATE ALPHA-1-PHOSPHATE URIDYLYLTRANSFERASE"/>
    <property type="match status" value="1"/>
</dbReference>
<accession>A0A1M5EZH9</accession>
<dbReference type="Pfam" id="PF12804">
    <property type="entry name" value="NTP_transf_3"/>
    <property type="match status" value="1"/>
</dbReference>
<name>A0A1M5EZH9_9ACTN</name>
<dbReference type="CDD" id="cd02523">
    <property type="entry name" value="PC_cytidylyltransferase"/>
    <property type="match status" value="1"/>
</dbReference>
<keyword evidence="2" id="KW-0548">Nucleotidyltransferase</keyword>
<protein>
    <submittedName>
        <fullName evidence="4">Choline kinase</fullName>
    </submittedName>
</protein>
<keyword evidence="1" id="KW-0808">Transferase</keyword>
<dbReference type="EMBL" id="FQVX01000001">
    <property type="protein sequence ID" value="SHF84578.1"/>
    <property type="molecule type" value="Genomic_DNA"/>
</dbReference>
<organism evidence="4 5">
    <name type="scientific">Geodermatophilus nigrescens</name>
    <dbReference type="NCBI Taxonomy" id="1070870"/>
    <lineage>
        <taxon>Bacteria</taxon>
        <taxon>Bacillati</taxon>
        <taxon>Actinomycetota</taxon>
        <taxon>Actinomycetes</taxon>
        <taxon>Geodermatophilales</taxon>
        <taxon>Geodermatophilaceae</taxon>
        <taxon>Geodermatophilus</taxon>
    </lineage>
</organism>
<gene>
    <name evidence="4" type="ORF">SAMN05444351_1006</name>
</gene>